<evidence type="ECO:0000256" key="4">
    <source>
        <dbReference type="ARBA" id="ARBA00023591"/>
    </source>
</evidence>
<feature type="transmembrane region" description="Helical" evidence="5">
    <location>
        <begin position="124"/>
        <end position="141"/>
    </location>
</feature>
<feature type="transmembrane region" description="Helical" evidence="5">
    <location>
        <begin position="212"/>
        <end position="232"/>
    </location>
</feature>
<dbReference type="PANTHER" id="PTHR31279">
    <property type="entry name" value="PROTEIN EXORDIUM-LIKE 5"/>
    <property type="match status" value="1"/>
</dbReference>
<evidence type="ECO:0000313" key="7">
    <source>
        <dbReference type="Proteomes" id="UP000789739"/>
    </source>
</evidence>
<reference evidence="6" key="1">
    <citation type="submission" date="2021-06" db="EMBL/GenBank/DDBJ databases">
        <authorList>
            <person name="Kallberg Y."/>
            <person name="Tangrot J."/>
            <person name="Rosling A."/>
        </authorList>
    </citation>
    <scope>NUCLEOTIDE SEQUENCE</scope>
    <source>
        <strain evidence="6">BR232B</strain>
    </source>
</reference>
<evidence type="ECO:0000256" key="1">
    <source>
        <dbReference type="ARBA" id="ARBA00004613"/>
    </source>
</evidence>
<dbReference type="OrthoDB" id="2016249at2759"/>
<keyword evidence="7" id="KW-1185">Reference proteome</keyword>
<name>A0A9N8WGF1_9GLOM</name>
<evidence type="ECO:0000256" key="5">
    <source>
        <dbReference type="SAM" id="Phobius"/>
    </source>
</evidence>
<evidence type="ECO:0000256" key="3">
    <source>
        <dbReference type="ARBA" id="ARBA00022729"/>
    </source>
</evidence>
<dbReference type="AlphaFoldDB" id="A0A9N8WGF1"/>
<comment type="subcellular location">
    <subcellularLocation>
        <location evidence="1">Secreted</location>
    </subcellularLocation>
</comment>
<feature type="transmembrane region" description="Helical" evidence="5">
    <location>
        <begin position="39"/>
        <end position="65"/>
    </location>
</feature>
<keyword evidence="5" id="KW-0812">Transmembrane</keyword>
<dbReference type="GO" id="GO:0005576">
    <property type="term" value="C:extracellular region"/>
    <property type="evidence" value="ECO:0007669"/>
    <property type="project" value="UniProtKB-SubCell"/>
</dbReference>
<keyword evidence="5" id="KW-1133">Transmembrane helix</keyword>
<feature type="transmembrane region" description="Helical" evidence="5">
    <location>
        <begin position="276"/>
        <end position="296"/>
    </location>
</feature>
<comment type="similarity">
    <text evidence="4">Belongs to the EXORDIUM family.</text>
</comment>
<keyword evidence="2" id="KW-0964">Secreted</keyword>
<feature type="transmembrane region" description="Helical" evidence="5">
    <location>
        <begin position="166"/>
        <end position="187"/>
    </location>
</feature>
<evidence type="ECO:0000313" key="6">
    <source>
        <dbReference type="EMBL" id="CAG8488842.1"/>
    </source>
</evidence>
<organism evidence="6 7">
    <name type="scientific">Paraglomus brasilianum</name>
    <dbReference type="NCBI Taxonomy" id="144538"/>
    <lineage>
        <taxon>Eukaryota</taxon>
        <taxon>Fungi</taxon>
        <taxon>Fungi incertae sedis</taxon>
        <taxon>Mucoromycota</taxon>
        <taxon>Glomeromycotina</taxon>
        <taxon>Glomeromycetes</taxon>
        <taxon>Paraglomerales</taxon>
        <taxon>Paraglomeraceae</taxon>
        <taxon>Paraglomus</taxon>
    </lineage>
</organism>
<dbReference type="InterPro" id="IPR006766">
    <property type="entry name" value="EXORDIUM-like"/>
</dbReference>
<sequence length="550" mass="61865">MTEIFNETFDSLEKGSIAPTRKAVKHTSTEPIASLERTFLFLVLLIVLYSSGIYCAYATIILQYYSVYNGIDGFIRTYLYLIISSASVIFTFRSRSLLQGLVLCTVNALWTSSMYKYIRLEVAVAYSVIAIMAFAALLLLWRSGSWKLFYQLPCAQIQNVYKRYQIYLMIAHLEMAISLICLIRIHVTLPAEIMDFIYYNHNWHYDETPFKYYLLVKLPLLCILFVHSFLGIKAVRLESKRMAVGYYFGSYIIIGAIVVPPLLSSCSFENYSYTDYLYTSMLALLKIGAVVMTYLCQRNFGKGLKQYISILSYVSAAPAPSGGVRNPQNKLKVTLTFTVEGDGDVSSIESGTPTLSGPPRTGKIKNHGGFVISGTVNVYYIYYGDWSSSADRNTLEHLMKNIGSTGYAKILTSYTDSSNSALSGNIQLAGTFIDKYSVGPDITDNTMVNVVANAIKKANWPADPNAVYYILGSKDVNQMHELVESITDGGYDAWFDDNDYEMADKCVWNFGGSQLLRPARNGAFYNVDVGQKQYLLQLLWHQTKKCRITN</sequence>
<feature type="transmembrane region" description="Helical" evidence="5">
    <location>
        <begin position="244"/>
        <end position="264"/>
    </location>
</feature>
<dbReference type="Pfam" id="PF04674">
    <property type="entry name" value="Phi_1"/>
    <property type="match status" value="1"/>
</dbReference>
<gene>
    <name evidence="6" type="ORF">PBRASI_LOCUS1990</name>
</gene>
<keyword evidence="5" id="KW-0472">Membrane</keyword>
<accession>A0A9N8WGF1</accession>
<comment type="caution">
    <text evidence="6">The sequence shown here is derived from an EMBL/GenBank/DDBJ whole genome shotgun (WGS) entry which is preliminary data.</text>
</comment>
<proteinExistence type="inferred from homology"/>
<dbReference type="PANTHER" id="PTHR31279:SF58">
    <property type="entry name" value="PROTEIN EXORDIUM-LIKE 2"/>
    <property type="match status" value="1"/>
</dbReference>
<evidence type="ECO:0000256" key="2">
    <source>
        <dbReference type="ARBA" id="ARBA00022525"/>
    </source>
</evidence>
<protein>
    <submittedName>
        <fullName evidence="6">8442_t:CDS:1</fullName>
    </submittedName>
</protein>
<dbReference type="EMBL" id="CAJVPI010000143">
    <property type="protein sequence ID" value="CAG8488842.1"/>
    <property type="molecule type" value="Genomic_DNA"/>
</dbReference>
<feature type="transmembrane region" description="Helical" evidence="5">
    <location>
        <begin position="77"/>
        <end position="93"/>
    </location>
</feature>
<dbReference type="Proteomes" id="UP000789739">
    <property type="component" value="Unassembled WGS sequence"/>
</dbReference>
<keyword evidence="3" id="KW-0732">Signal</keyword>